<keyword evidence="1" id="KW-0812">Transmembrane</keyword>
<evidence type="ECO:0000256" key="1">
    <source>
        <dbReference type="SAM" id="Phobius"/>
    </source>
</evidence>
<keyword evidence="1" id="KW-0472">Membrane</keyword>
<protein>
    <submittedName>
        <fullName evidence="2">Uncharacterized protein</fullName>
    </submittedName>
</protein>
<proteinExistence type="predicted"/>
<accession>A0A7J6X116</accession>
<feature type="transmembrane region" description="Helical" evidence="1">
    <location>
        <begin position="41"/>
        <end position="62"/>
    </location>
</feature>
<sequence length="86" mass="9673">MKTLRQQNTVWLCVILDDRVEPVGLGPVFSVVFDSLQTLGFSVYITCSLICPFVSISLRGAFGFTDLKQRQSFKSKQDDCPFAAEY</sequence>
<gene>
    <name evidence="2" type="ORF">FRX31_006994</name>
</gene>
<evidence type="ECO:0000313" key="3">
    <source>
        <dbReference type="Proteomes" id="UP000554482"/>
    </source>
</evidence>
<organism evidence="2 3">
    <name type="scientific">Thalictrum thalictroides</name>
    <name type="common">Rue-anemone</name>
    <name type="synonym">Anemone thalictroides</name>
    <dbReference type="NCBI Taxonomy" id="46969"/>
    <lineage>
        <taxon>Eukaryota</taxon>
        <taxon>Viridiplantae</taxon>
        <taxon>Streptophyta</taxon>
        <taxon>Embryophyta</taxon>
        <taxon>Tracheophyta</taxon>
        <taxon>Spermatophyta</taxon>
        <taxon>Magnoliopsida</taxon>
        <taxon>Ranunculales</taxon>
        <taxon>Ranunculaceae</taxon>
        <taxon>Thalictroideae</taxon>
        <taxon>Thalictrum</taxon>
    </lineage>
</organism>
<evidence type="ECO:0000313" key="2">
    <source>
        <dbReference type="EMBL" id="KAF5203419.1"/>
    </source>
</evidence>
<keyword evidence="1" id="KW-1133">Transmembrane helix</keyword>
<comment type="caution">
    <text evidence="2">The sequence shown here is derived from an EMBL/GenBank/DDBJ whole genome shotgun (WGS) entry which is preliminary data.</text>
</comment>
<keyword evidence="3" id="KW-1185">Reference proteome</keyword>
<dbReference type="AlphaFoldDB" id="A0A7J6X116"/>
<dbReference type="EMBL" id="JABWDY010006792">
    <property type="protein sequence ID" value="KAF5203419.1"/>
    <property type="molecule type" value="Genomic_DNA"/>
</dbReference>
<name>A0A7J6X116_THATH</name>
<reference evidence="2 3" key="1">
    <citation type="submission" date="2020-06" db="EMBL/GenBank/DDBJ databases">
        <title>Transcriptomic and genomic resources for Thalictrum thalictroides and T. hernandezii: Facilitating candidate gene discovery in an emerging model plant lineage.</title>
        <authorList>
            <person name="Arias T."/>
            <person name="Riano-Pachon D.M."/>
            <person name="Di Stilio V.S."/>
        </authorList>
    </citation>
    <scope>NUCLEOTIDE SEQUENCE [LARGE SCALE GENOMIC DNA]</scope>
    <source>
        <strain evidence="3">cv. WT478/WT964</strain>
        <tissue evidence="2">Leaves</tissue>
    </source>
</reference>
<dbReference type="Proteomes" id="UP000554482">
    <property type="component" value="Unassembled WGS sequence"/>
</dbReference>